<dbReference type="AlphaFoldDB" id="A0A2J6QK52"/>
<evidence type="ECO:0000313" key="1">
    <source>
        <dbReference type="EMBL" id="PMD26641.1"/>
    </source>
</evidence>
<sequence length="171" mass="18944">MTWRDGTPIINQYVQETTACTHLPAKSSAASSDKQQTISQSYIAFLVNSARKSIPSWSAFQASAAAPPAQYHLSRGWAETKLQRGIGNVRRSWQTTVESLECCGSCYRFTERVGNRCPEKRGTNSICDQAIVVKRVQEDPCRICKGQLAPYYSQMGQGTGAKRSSVRKHGH</sequence>
<protein>
    <submittedName>
        <fullName evidence="1">Uncharacterized protein</fullName>
    </submittedName>
</protein>
<organism evidence="1 2">
    <name type="scientific">Hyaloscypha hepaticicola</name>
    <dbReference type="NCBI Taxonomy" id="2082293"/>
    <lineage>
        <taxon>Eukaryota</taxon>
        <taxon>Fungi</taxon>
        <taxon>Dikarya</taxon>
        <taxon>Ascomycota</taxon>
        <taxon>Pezizomycotina</taxon>
        <taxon>Leotiomycetes</taxon>
        <taxon>Helotiales</taxon>
        <taxon>Hyaloscyphaceae</taxon>
        <taxon>Hyaloscypha</taxon>
    </lineage>
</organism>
<gene>
    <name evidence="1" type="ORF">NA56DRAFT_697869</name>
</gene>
<name>A0A2J6QK52_9HELO</name>
<dbReference type="Proteomes" id="UP000235672">
    <property type="component" value="Unassembled WGS sequence"/>
</dbReference>
<keyword evidence="2" id="KW-1185">Reference proteome</keyword>
<accession>A0A2J6QK52</accession>
<dbReference type="EMBL" id="KZ613467">
    <property type="protein sequence ID" value="PMD26641.1"/>
    <property type="molecule type" value="Genomic_DNA"/>
</dbReference>
<proteinExistence type="predicted"/>
<evidence type="ECO:0000313" key="2">
    <source>
        <dbReference type="Proteomes" id="UP000235672"/>
    </source>
</evidence>
<reference evidence="1 2" key="1">
    <citation type="submission" date="2016-05" db="EMBL/GenBank/DDBJ databases">
        <title>A degradative enzymes factory behind the ericoid mycorrhizal symbiosis.</title>
        <authorList>
            <consortium name="DOE Joint Genome Institute"/>
            <person name="Martino E."/>
            <person name="Morin E."/>
            <person name="Grelet G."/>
            <person name="Kuo A."/>
            <person name="Kohler A."/>
            <person name="Daghino S."/>
            <person name="Barry K."/>
            <person name="Choi C."/>
            <person name="Cichocki N."/>
            <person name="Clum A."/>
            <person name="Copeland A."/>
            <person name="Hainaut M."/>
            <person name="Haridas S."/>
            <person name="Labutti K."/>
            <person name="Lindquist E."/>
            <person name="Lipzen A."/>
            <person name="Khouja H.-R."/>
            <person name="Murat C."/>
            <person name="Ohm R."/>
            <person name="Olson A."/>
            <person name="Spatafora J."/>
            <person name="Veneault-Fourrey C."/>
            <person name="Henrissat B."/>
            <person name="Grigoriev I."/>
            <person name="Martin F."/>
            <person name="Perotto S."/>
        </authorList>
    </citation>
    <scope>NUCLEOTIDE SEQUENCE [LARGE SCALE GENOMIC DNA]</scope>
    <source>
        <strain evidence="1 2">UAMH 7357</strain>
    </source>
</reference>